<keyword evidence="2" id="KW-0560">Oxidoreductase</keyword>
<reference evidence="4 5" key="1">
    <citation type="submission" date="2014-07" db="EMBL/GenBank/DDBJ databases">
        <title>Complete genome sequence of a moderately halophilic bacterium Terribacillus aidingensis MP602, isolated from Cryptomeria fortunei in Tianmu mountain in China.</title>
        <authorList>
            <person name="Wang Y."/>
            <person name="Lu P."/>
            <person name="Zhang L."/>
        </authorList>
    </citation>
    <scope>NUCLEOTIDE SEQUENCE [LARGE SCALE GENOMIC DNA]</scope>
    <source>
        <strain evidence="4 5">MP602</strain>
    </source>
</reference>
<evidence type="ECO:0000256" key="1">
    <source>
        <dbReference type="ARBA" id="ARBA00006252"/>
    </source>
</evidence>
<gene>
    <name evidence="4" type="ORF">GZ22_03750</name>
</gene>
<dbReference type="InterPro" id="IPR051545">
    <property type="entry name" value="NAD(P)H_dehydrogenase_qn"/>
</dbReference>
<proteinExistence type="inferred from homology"/>
<dbReference type="OrthoDB" id="9798454at2"/>
<protein>
    <submittedName>
        <fullName evidence="4">NAD(P)H dehydrogenase</fullName>
    </submittedName>
</protein>
<dbReference type="GeneID" id="34221904"/>
<evidence type="ECO:0000313" key="5">
    <source>
        <dbReference type="Proteomes" id="UP000027980"/>
    </source>
</evidence>
<dbReference type="PANTHER" id="PTHR10204:SF34">
    <property type="entry name" value="NAD(P)H DEHYDROGENASE [QUINONE] 1 ISOFORM 1"/>
    <property type="match status" value="1"/>
</dbReference>
<dbReference type="Proteomes" id="UP000027980">
    <property type="component" value="Chromosome"/>
</dbReference>
<organism evidence="4 5">
    <name type="scientific">Terribacillus saccharophilus</name>
    <dbReference type="NCBI Taxonomy" id="361277"/>
    <lineage>
        <taxon>Bacteria</taxon>
        <taxon>Bacillati</taxon>
        <taxon>Bacillota</taxon>
        <taxon>Bacilli</taxon>
        <taxon>Bacillales</taxon>
        <taxon>Bacillaceae</taxon>
        <taxon>Terribacillus</taxon>
    </lineage>
</organism>
<name>A0A075LIT9_9BACI</name>
<dbReference type="AlphaFoldDB" id="A0A075LIT9"/>
<sequence>MNALLIYAHPNHASLNYAFFEAVQEGIRHNPAITEVDVIDLYDEDFNPTLVFHEKKRRRDMHSDPDFEIYREKIKRADLLVFIYPIFWGRPPAMLLGFIDQNFSSNFAYRHEGLLPEGLLKGKQAICVSTMKGPGFYSRFYLGNAHKILMKRALFRFVGIRKVKIFEFGGMEKKNGKQKKYLSRVGAYFRKLAR</sequence>
<evidence type="ECO:0000313" key="4">
    <source>
        <dbReference type="EMBL" id="AIF65847.1"/>
    </source>
</evidence>
<dbReference type="Gene3D" id="3.40.50.360">
    <property type="match status" value="1"/>
</dbReference>
<comment type="similarity">
    <text evidence="1">Belongs to the NAD(P)H dehydrogenase (quinone) family.</text>
</comment>
<feature type="domain" description="Flavodoxin-like fold" evidence="3">
    <location>
        <begin position="1"/>
        <end position="180"/>
    </location>
</feature>
<dbReference type="SUPFAM" id="SSF52218">
    <property type="entry name" value="Flavoproteins"/>
    <property type="match status" value="1"/>
</dbReference>
<evidence type="ECO:0000256" key="2">
    <source>
        <dbReference type="ARBA" id="ARBA00023002"/>
    </source>
</evidence>
<dbReference type="KEGG" id="tap:GZ22_03750"/>
<evidence type="ECO:0000259" key="3">
    <source>
        <dbReference type="Pfam" id="PF02525"/>
    </source>
</evidence>
<dbReference type="HOGENOM" id="CLU_058643_1_0_9"/>
<dbReference type="InterPro" id="IPR003680">
    <property type="entry name" value="Flavodoxin_fold"/>
</dbReference>
<dbReference type="Pfam" id="PF02525">
    <property type="entry name" value="Flavodoxin_2"/>
    <property type="match status" value="1"/>
</dbReference>
<accession>A0A075LIT9</accession>
<dbReference type="GO" id="GO:0003955">
    <property type="term" value="F:NAD(P)H dehydrogenase (quinone) activity"/>
    <property type="evidence" value="ECO:0007669"/>
    <property type="project" value="TreeGrafter"/>
</dbReference>
<dbReference type="PANTHER" id="PTHR10204">
    <property type="entry name" value="NAD P H OXIDOREDUCTASE-RELATED"/>
    <property type="match status" value="1"/>
</dbReference>
<dbReference type="RefSeq" id="WP_038558761.1">
    <property type="nucleotide sequence ID" value="NZ_CP008876.1"/>
</dbReference>
<dbReference type="InterPro" id="IPR029039">
    <property type="entry name" value="Flavoprotein-like_sf"/>
</dbReference>
<dbReference type="EMBL" id="CP008876">
    <property type="protein sequence ID" value="AIF65847.1"/>
    <property type="molecule type" value="Genomic_DNA"/>
</dbReference>
<dbReference type="GO" id="GO:0005829">
    <property type="term" value="C:cytosol"/>
    <property type="evidence" value="ECO:0007669"/>
    <property type="project" value="TreeGrafter"/>
</dbReference>